<dbReference type="Proteomes" id="UP000190625">
    <property type="component" value="Unassembled WGS sequence"/>
</dbReference>
<dbReference type="EMBL" id="FUWM01000027">
    <property type="protein sequence ID" value="SKA02054.1"/>
    <property type="molecule type" value="Genomic_DNA"/>
</dbReference>
<gene>
    <name evidence="2" type="ORF">SAMN02745118_02529</name>
</gene>
<evidence type="ECO:0000313" key="3">
    <source>
        <dbReference type="Proteomes" id="UP000190625"/>
    </source>
</evidence>
<proteinExistence type="predicted"/>
<accession>A0A1T4QEC8</accession>
<sequence>MQRVWAIIGLVLIGIWGLVTLIFTAWKTSKRRDYADAFLEKYREFCNSLLDNEFNGELYQWLKLNSAKMQNDIGDYGVAKVYKPAGANYAFKNYQLIVNGIGTIRDLYNQFGDLRLGRGMIRDEILAIDDVILTYIGALDTELDDLFSQIKNPLIWIREGIRSIVTFPISFSYWTGLIQYRTYNKLSRNIITKILSFVLTFVGLIGTIITIVTGYIPFIDKVKKLVQTIN</sequence>
<keyword evidence="1" id="KW-0812">Transmembrane</keyword>
<feature type="transmembrane region" description="Helical" evidence="1">
    <location>
        <begin position="194"/>
        <end position="216"/>
    </location>
</feature>
<protein>
    <submittedName>
        <fullName evidence="2">Uncharacterized protein</fullName>
    </submittedName>
</protein>
<keyword evidence="1" id="KW-0472">Membrane</keyword>
<reference evidence="3" key="1">
    <citation type="submission" date="2017-02" db="EMBL/GenBank/DDBJ databases">
        <authorList>
            <person name="Varghese N."/>
            <person name="Submissions S."/>
        </authorList>
    </citation>
    <scope>NUCLEOTIDE SEQUENCE [LARGE SCALE GENOMIC DNA]</scope>
    <source>
        <strain evidence="3">ATCC BAA-73</strain>
    </source>
</reference>
<keyword evidence="1" id="KW-1133">Transmembrane helix</keyword>
<dbReference type="AlphaFoldDB" id="A0A1T4QEC8"/>
<name>A0A1T4QEC8_9FIRM</name>
<dbReference type="RefSeq" id="WP_078810952.1">
    <property type="nucleotide sequence ID" value="NZ_FUWM01000027.1"/>
</dbReference>
<keyword evidence="3" id="KW-1185">Reference proteome</keyword>
<evidence type="ECO:0000256" key="1">
    <source>
        <dbReference type="SAM" id="Phobius"/>
    </source>
</evidence>
<organism evidence="2 3">
    <name type="scientific">Selenihalanaerobacter shriftii</name>
    <dbReference type="NCBI Taxonomy" id="142842"/>
    <lineage>
        <taxon>Bacteria</taxon>
        <taxon>Bacillati</taxon>
        <taxon>Bacillota</taxon>
        <taxon>Clostridia</taxon>
        <taxon>Halanaerobiales</taxon>
        <taxon>Halobacteroidaceae</taxon>
        <taxon>Selenihalanaerobacter</taxon>
    </lineage>
</organism>
<dbReference type="OrthoDB" id="2641383at2"/>
<evidence type="ECO:0000313" key="2">
    <source>
        <dbReference type="EMBL" id="SKA02054.1"/>
    </source>
</evidence>
<feature type="transmembrane region" description="Helical" evidence="1">
    <location>
        <begin position="6"/>
        <end position="26"/>
    </location>
</feature>